<evidence type="ECO:0000256" key="5">
    <source>
        <dbReference type="SAM" id="MobiDB-lite"/>
    </source>
</evidence>
<evidence type="ECO:0000256" key="2">
    <source>
        <dbReference type="ARBA" id="ARBA00005695"/>
    </source>
</evidence>
<dbReference type="PANTHER" id="PTHR30290:SF10">
    <property type="entry name" value="PERIPLASMIC OLIGOPEPTIDE-BINDING PROTEIN-RELATED"/>
    <property type="match status" value="1"/>
</dbReference>
<feature type="region of interest" description="Disordered" evidence="5">
    <location>
        <begin position="27"/>
        <end position="49"/>
    </location>
</feature>
<sequence length="581" mass="63851">MKAKHLVSMLLAGSMILGLAACAPTTNSGGGNGSPQPTGTDSGSGGASSEYLVYNVGEEPKTWDPQLNTSSMGGHVILNLYDGLVRDTRDGVQMASAERYELSANADGVEDTVYTFYLRDDLTWSDGEPVTAHDYEYAWKRACSPEMASPYAFLMTDYIKGAYEYFSGEGSRDEVAVKALDDKTLQVELKQPTAYFLNLVSWFTYMPCREDMASTGEGWEKDPAKCVSNGAFMLEEYKVGSHILLKKNPNFWNADNVNLAGVRILFISDATTSLQGYEAGEINVTSILPGAEIPRLLAEDPNFSSEPALGNSYFQFNMDADVVNDLNVRKALSLAIDRSTITDQILRDGSVPASAFVAPPFKLSTGESMRALDENGNVVEEYEIDPYSAKVEEAQAYLAEAGYPGGAGFPELNVLYYDSGNNSLIVEAVQQMWQENLGIKVNLQVQEYAVFTNTINSGDWSIAFTGWSADYNDPMTMLSLFTAEGMNDVRWRYKPYSGVPGDTILNPENEAYDNAVKMAAKTSGEERDAYLKEAEDVLMENMVICPIYYTTYTQVIDHGKVSGPGRTPVGQWDFQYYTVIG</sequence>
<evidence type="ECO:0000313" key="9">
    <source>
        <dbReference type="Proteomes" id="UP000029585"/>
    </source>
</evidence>
<dbReference type="PROSITE" id="PS51257">
    <property type="entry name" value="PROKAR_LIPOPROTEIN"/>
    <property type="match status" value="1"/>
</dbReference>
<dbReference type="InterPro" id="IPR030678">
    <property type="entry name" value="Peptide/Ni-bd"/>
</dbReference>
<comment type="caution">
    <text evidence="8">The sequence shown here is derived from an EMBL/GenBank/DDBJ whole genome shotgun (WGS) entry which is preliminary data.</text>
</comment>
<dbReference type="PANTHER" id="PTHR30290">
    <property type="entry name" value="PERIPLASMIC BINDING COMPONENT OF ABC TRANSPORTER"/>
    <property type="match status" value="1"/>
</dbReference>
<reference evidence="8 9" key="1">
    <citation type="submission" date="2011-08" db="EMBL/GenBank/DDBJ databases">
        <title>The Genome Sequence of Clostridium orbiscindens 1_3_50AFAA.</title>
        <authorList>
            <consortium name="The Broad Institute Genome Sequencing Platform"/>
            <person name="Earl A."/>
            <person name="Ward D."/>
            <person name="Feldgarden M."/>
            <person name="Gevers D."/>
            <person name="Daigneault M."/>
            <person name="Strauss J."/>
            <person name="Allen-Vercoe E."/>
            <person name="Young S.K."/>
            <person name="Zeng Q."/>
            <person name="Gargeya S."/>
            <person name="Fitzgerald M."/>
            <person name="Haas B."/>
            <person name="Abouelleil A."/>
            <person name="Alvarado L."/>
            <person name="Arachchi H.M."/>
            <person name="Berlin A."/>
            <person name="Brown A."/>
            <person name="Chapman S.B."/>
            <person name="Chen Z."/>
            <person name="Dunbar C."/>
            <person name="Freedman E."/>
            <person name="Gearin G."/>
            <person name="Gellesch M."/>
            <person name="Goldberg J."/>
            <person name="Griggs A."/>
            <person name="Gujja S."/>
            <person name="Heiman D."/>
            <person name="Howarth C."/>
            <person name="Larson L."/>
            <person name="Lui A."/>
            <person name="MacDonald P.J.P."/>
            <person name="Montmayeur A."/>
            <person name="Murphy C."/>
            <person name="Neiman D."/>
            <person name="Pearson M."/>
            <person name="Priest M."/>
            <person name="Roberts A."/>
            <person name="Saif S."/>
            <person name="Shea T."/>
            <person name="Shenoy N."/>
            <person name="Sisk P."/>
            <person name="Stolte C."/>
            <person name="Sykes S."/>
            <person name="Wortman J."/>
            <person name="Nusbaum C."/>
            <person name="Birren B."/>
        </authorList>
    </citation>
    <scope>NUCLEOTIDE SEQUENCE [LARGE SCALE GENOMIC DNA]</scope>
    <source>
        <strain evidence="8 9">1_3_50AFAA</strain>
    </source>
</reference>
<keyword evidence="3" id="KW-0813">Transport</keyword>
<feature type="chain" id="PRO_5039294733" description="Solute-binding protein family 5 domain-containing protein" evidence="6">
    <location>
        <begin position="21"/>
        <end position="581"/>
    </location>
</feature>
<evidence type="ECO:0000259" key="7">
    <source>
        <dbReference type="Pfam" id="PF00496"/>
    </source>
</evidence>
<dbReference type="HOGENOM" id="CLU_017028_0_3_9"/>
<name>A0A096B6G7_FLAPL</name>
<gene>
    <name evidence="8" type="ORF">HMPREF9460_02618</name>
</gene>
<dbReference type="FunFam" id="3.90.76.10:FF:000001">
    <property type="entry name" value="Oligopeptide ABC transporter substrate-binding protein"/>
    <property type="match status" value="1"/>
</dbReference>
<evidence type="ECO:0000256" key="6">
    <source>
        <dbReference type="SAM" id="SignalP"/>
    </source>
</evidence>
<dbReference type="Proteomes" id="UP000029585">
    <property type="component" value="Unassembled WGS sequence"/>
</dbReference>
<dbReference type="Pfam" id="PF00496">
    <property type="entry name" value="SBP_bac_5"/>
    <property type="match status" value="1"/>
</dbReference>
<proteinExistence type="inferred from homology"/>
<comment type="subcellular location">
    <subcellularLocation>
        <location evidence="1">Cell envelope</location>
    </subcellularLocation>
</comment>
<accession>A0A096B6G7</accession>
<dbReference type="GO" id="GO:0043190">
    <property type="term" value="C:ATP-binding cassette (ABC) transporter complex"/>
    <property type="evidence" value="ECO:0007669"/>
    <property type="project" value="InterPro"/>
</dbReference>
<dbReference type="eggNOG" id="COG4166">
    <property type="taxonomic scope" value="Bacteria"/>
</dbReference>
<organism evidence="8 9">
    <name type="scientific">Flavonifractor plautii 1_3_50AFAA</name>
    <dbReference type="NCBI Taxonomy" id="742738"/>
    <lineage>
        <taxon>Bacteria</taxon>
        <taxon>Bacillati</taxon>
        <taxon>Bacillota</taxon>
        <taxon>Clostridia</taxon>
        <taxon>Eubacteriales</taxon>
        <taxon>Oscillospiraceae</taxon>
        <taxon>Flavonifractor</taxon>
    </lineage>
</organism>
<dbReference type="GO" id="GO:0042597">
    <property type="term" value="C:periplasmic space"/>
    <property type="evidence" value="ECO:0007669"/>
    <property type="project" value="UniProtKB-ARBA"/>
</dbReference>
<keyword evidence="4 6" id="KW-0732">Signal</keyword>
<dbReference type="RefSeq" id="WP_044941833.1">
    <property type="nucleotide sequence ID" value="NZ_KN174164.1"/>
</dbReference>
<evidence type="ECO:0000313" key="8">
    <source>
        <dbReference type="EMBL" id="KGF54655.1"/>
    </source>
</evidence>
<feature type="domain" description="Solute-binding protein family 5" evidence="7">
    <location>
        <begin position="111"/>
        <end position="484"/>
    </location>
</feature>
<keyword evidence="9" id="KW-1185">Reference proteome</keyword>
<evidence type="ECO:0000256" key="3">
    <source>
        <dbReference type="ARBA" id="ARBA00022448"/>
    </source>
</evidence>
<dbReference type="CDD" id="cd08504">
    <property type="entry name" value="PBP2_OppA"/>
    <property type="match status" value="1"/>
</dbReference>
<dbReference type="AlphaFoldDB" id="A0A096B6G7"/>
<comment type="similarity">
    <text evidence="2">Belongs to the bacterial solute-binding protein 5 family.</text>
</comment>
<evidence type="ECO:0000256" key="1">
    <source>
        <dbReference type="ARBA" id="ARBA00004196"/>
    </source>
</evidence>
<protein>
    <recommendedName>
        <fullName evidence="7">Solute-binding protein family 5 domain-containing protein</fullName>
    </recommendedName>
</protein>
<dbReference type="PIRSF" id="PIRSF002741">
    <property type="entry name" value="MppA"/>
    <property type="match status" value="1"/>
</dbReference>
<dbReference type="GO" id="GO:1904680">
    <property type="term" value="F:peptide transmembrane transporter activity"/>
    <property type="evidence" value="ECO:0007669"/>
    <property type="project" value="TreeGrafter"/>
</dbReference>
<dbReference type="SUPFAM" id="SSF53850">
    <property type="entry name" value="Periplasmic binding protein-like II"/>
    <property type="match status" value="1"/>
</dbReference>
<dbReference type="GO" id="GO:0030313">
    <property type="term" value="C:cell envelope"/>
    <property type="evidence" value="ECO:0007669"/>
    <property type="project" value="UniProtKB-SubCell"/>
</dbReference>
<dbReference type="Gene3D" id="3.10.105.10">
    <property type="entry name" value="Dipeptide-binding Protein, Domain 3"/>
    <property type="match status" value="1"/>
</dbReference>
<dbReference type="InterPro" id="IPR039424">
    <property type="entry name" value="SBP_5"/>
</dbReference>
<dbReference type="InterPro" id="IPR000914">
    <property type="entry name" value="SBP_5_dom"/>
</dbReference>
<dbReference type="EMBL" id="ADLO01000082">
    <property type="protein sequence ID" value="KGF54655.1"/>
    <property type="molecule type" value="Genomic_DNA"/>
</dbReference>
<dbReference type="PATRIC" id="fig|742738.3.peg.2688"/>
<feature type="signal peptide" evidence="6">
    <location>
        <begin position="1"/>
        <end position="20"/>
    </location>
</feature>
<dbReference type="GO" id="GO:0015833">
    <property type="term" value="P:peptide transport"/>
    <property type="evidence" value="ECO:0007669"/>
    <property type="project" value="TreeGrafter"/>
</dbReference>
<evidence type="ECO:0000256" key="4">
    <source>
        <dbReference type="ARBA" id="ARBA00022729"/>
    </source>
</evidence>
<dbReference type="Gene3D" id="3.90.76.10">
    <property type="entry name" value="Dipeptide-binding Protein, Domain 1"/>
    <property type="match status" value="1"/>
</dbReference>
<dbReference type="Gene3D" id="3.40.190.10">
    <property type="entry name" value="Periplasmic binding protein-like II"/>
    <property type="match status" value="1"/>
</dbReference>